<evidence type="ECO:0000256" key="4">
    <source>
        <dbReference type="RuleBase" id="RU003495"/>
    </source>
</evidence>
<dbReference type="Pfam" id="PF03330">
    <property type="entry name" value="DPBB_1"/>
    <property type="match status" value="1"/>
</dbReference>
<comment type="function">
    <text evidence="3">Lytic transglycosylase with a strong preference for naked glycan strands that lack stem peptides.</text>
</comment>
<evidence type="ECO:0000256" key="1">
    <source>
        <dbReference type="ARBA" id="ARBA00023239"/>
    </source>
</evidence>
<dbReference type="RefSeq" id="WP_160553414.1">
    <property type="nucleotide sequence ID" value="NZ_CP047650.1"/>
</dbReference>
<feature type="domain" description="RlpA-like protein double-psi beta-barrel" evidence="7">
    <location>
        <begin position="88"/>
        <end position="174"/>
    </location>
</feature>
<dbReference type="KEGG" id="xyk:GT347_17450"/>
<dbReference type="InterPro" id="IPR012997">
    <property type="entry name" value="RplA"/>
</dbReference>
<keyword evidence="3" id="KW-0472">Membrane</keyword>
<dbReference type="PROSITE" id="PS51257">
    <property type="entry name" value="PROKAR_LIPOPROTEIN"/>
    <property type="match status" value="1"/>
</dbReference>
<evidence type="ECO:0000313" key="9">
    <source>
        <dbReference type="Proteomes" id="UP000464787"/>
    </source>
</evidence>
<dbReference type="CDD" id="cd22268">
    <property type="entry name" value="DPBB_RlpA-like"/>
    <property type="match status" value="1"/>
</dbReference>
<dbReference type="GO" id="GO:0008932">
    <property type="term" value="F:lytic endotransglycosylase activity"/>
    <property type="evidence" value="ECO:0007669"/>
    <property type="project" value="UniProtKB-UniRule"/>
</dbReference>
<evidence type="ECO:0000313" key="8">
    <source>
        <dbReference type="EMBL" id="QHI99602.1"/>
    </source>
</evidence>
<evidence type="ECO:0000256" key="2">
    <source>
        <dbReference type="ARBA" id="ARBA00023316"/>
    </source>
</evidence>
<dbReference type="GO" id="GO:0071555">
    <property type="term" value="P:cell wall organization"/>
    <property type="evidence" value="ECO:0007669"/>
    <property type="project" value="UniProtKB-KW"/>
</dbReference>
<comment type="subcellular location">
    <subcellularLocation>
        <location evidence="3">Cell membrane</location>
        <topology evidence="3">Lipid-anchor</topology>
    </subcellularLocation>
</comment>
<evidence type="ECO:0000256" key="5">
    <source>
        <dbReference type="SAM" id="MobiDB-lite"/>
    </source>
</evidence>
<feature type="region of interest" description="Disordered" evidence="5">
    <location>
        <begin position="57"/>
        <end position="83"/>
    </location>
</feature>
<dbReference type="Proteomes" id="UP000464787">
    <property type="component" value="Chromosome"/>
</dbReference>
<gene>
    <name evidence="3" type="primary">rlpA</name>
    <name evidence="8" type="ORF">GT347_17450</name>
</gene>
<dbReference type="EMBL" id="CP047650">
    <property type="protein sequence ID" value="QHI99602.1"/>
    <property type="molecule type" value="Genomic_DNA"/>
</dbReference>
<keyword evidence="3" id="KW-1003">Cell membrane</keyword>
<comment type="similarity">
    <text evidence="3 4">Belongs to the RlpA family.</text>
</comment>
<evidence type="ECO:0000256" key="3">
    <source>
        <dbReference type="HAMAP-Rule" id="MF_02071"/>
    </source>
</evidence>
<feature type="signal peptide" evidence="6">
    <location>
        <begin position="1"/>
        <end position="23"/>
    </location>
</feature>
<sequence length="187" mass="19471">MRKAAAGAALAAGLLAVLLAGCAGEPAQKPAAVAPPALAAPVLAPLRPLDRLPPVAKSDAESTVVPVVSDGSTDPEEDGAVPGVEFERGGASWYGSRFHGRRTASGERFDQNDFTAAHRQLPFGSLVCIRNLANDRTVLVRVNDRGPSSRKRVIDISQAAAEELAMVGMGVQTVALSRPVPGRDRCE</sequence>
<keyword evidence="1 3" id="KW-0456">Lyase</keyword>
<dbReference type="PANTHER" id="PTHR34183:SF1">
    <property type="entry name" value="ENDOLYTIC PEPTIDOGLYCAN TRANSGLYCOSYLASE RLPA"/>
    <property type="match status" value="1"/>
</dbReference>
<dbReference type="AlphaFoldDB" id="A0A857J9D6"/>
<proteinExistence type="inferred from homology"/>
<keyword evidence="6" id="KW-0732">Signal</keyword>
<dbReference type="InterPro" id="IPR009009">
    <property type="entry name" value="RlpA-like_DPBB"/>
</dbReference>
<dbReference type="PANTHER" id="PTHR34183">
    <property type="entry name" value="ENDOLYTIC PEPTIDOGLYCAN TRANSGLYCOSYLASE RLPA"/>
    <property type="match status" value="1"/>
</dbReference>
<feature type="chain" id="PRO_5033188097" description="Endolytic peptidoglycan transglycosylase RlpA" evidence="6">
    <location>
        <begin position="24"/>
        <end position="187"/>
    </location>
</feature>
<keyword evidence="9" id="KW-1185">Reference proteome</keyword>
<dbReference type="Gene3D" id="2.40.40.10">
    <property type="entry name" value="RlpA-like domain"/>
    <property type="match status" value="1"/>
</dbReference>
<dbReference type="EC" id="4.2.2.-" evidence="3"/>
<dbReference type="SUPFAM" id="SSF50685">
    <property type="entry name" value="Barwin-like endoglucanases"/>
    <property type="match status" value="1"/>
</dbReference>
<organism evidence="8 9">
    <name type="scientific">Xylophilus rhododendri</name>
    <dbReference type="NCBI Taxonomy" id="2697032"/>
    <lineage>
        <taxon>Bacteria</taxon>
        <taxon>Pseudomonadati</taxon>
        <taxon>Pseudomonadota</taxon>
        <taxon>Betaproteobacteria</taxon>
        <taxon>Burkholderiales</taxon>
        <taxon>Xylophilus</taxon>
    </lineage>
</organism>
<evidence type="ECO:0000256" key="6">
    <source>
        <dbReference type="SAM" id="SignalP"/>
    </source>
</evidence>
<dbReference type="HAMAP" id="MF_02071">
    <property type="entry name" value="RlpA"/>
    <property type="match status" value="1"/>
</dbReference>
<dbReference type="GO" id="GO:0005886">
    <property type="term" value="C:plasma membrane"/>
    <property type="evidence" value="ECO:0007669"/>
    <property type="project" value="UniProtKB-SubCell"/>
</dbReference>
<dbReference type="GO" id="GO:0000270">
    <property type="term" value="P:peptidoglycan metabolic process"/>
    <property type="evidence" value="ECO:0007669"/>
    <property type="project" value="UniProtKB-UniRule"/>
</dbReference>
<keyword evidence="3" id="KW-0449">Lipoprotein</keyword>
<keyword evidence="3" id="KW-0564">Palmitate</keyword>
<name>A0A857J9D6_9BURK</name>
<reference evidence="8 9" key="1">
    <citation type="submission" date="2020-01" db="EMBL/GenBank/DDBJ databases">
        <title>Genome sequencing of strain KACC 21265.</title>
        <authorList>
            <person name="Heo J."/>
            <person name="Kim S.-J."/>
            <person name="Kim J.-S."/>
            <person name="Hong S.-B."/>
            <person name="Kwon S.-W."/>
        </authorList>
    </citation>
    <scope>NUCLEOTIDE SEQUENCE [LARGE SCALE GENOMIC DNA]</scope>
    <source>
        <strain evidence="8 9">KACC 21265</strain>
    </source>
</reference>
<keyword evidence="2 3" id="KW-0961">Cell wall biogenesis/degradation</keyword>
<dbReference type="InterPro" id="IPR034718">
    <property type="entry name" value="RlpA"/>
</dbReference>
<protein>
    <recommendedName>
        <fullName evidence="3">Endolytic peptidoglycan transglycosylase RlpA</fullName>
        <ecNumber evidence="3">4.2.2.-</ecNumber>
    </recommendedName>
</protein>
<accession>A0A857J9D6</accession>
<dbReference type="NCBIfam" id="TIGR00413">
    <property type="entry name" value="rlpA"/>
    <property type="match status" value="1"/>
</dbReference>
<dbReference type="InterPro" id="IPR036908">
    <property type="entry name" value="RlpA-like_sf"/>
</dbReference>
<evidence type="ECO:0000259" key="7">
    <source>
        <dbReference type="Pfam" id="PF03330"/>
    </source>
</evidence>